<keyword evidence="1" id="KW-0175">Coiled coil</keyword>
<protein>
    <submittedName>
        <fullName evidence="3">Uncharacterized protein</fullName>
    </submittedName>
</protein>
<gene>
    <name evidence="3" type="ORF">AVDCRST_MAG01-01-711</name>
</gene>
<feature type="coiled-coil region" evidence="1">
    <location>
        <begin position="48"/>
        <end position="86"/>
    </location>
</feature>
<sequence length="164" mass="18702">MADPGKDAEARIAAEREAERARRLVALERELSARREDEERALMEKRGRREAAALADRLALERRMLEERIEEDALAMNRDLAELEALHRRQSDALRRAGLPLPGDYSLREVVSVRWRQWFGGQGNLTGTPAAHWSSEDVPLHERDPLARVRREGQHGSEGFYGSP</sequence>
<dbReference type="AlphaFoldDB" id="A0A6J4NTM5"/>
<evidence type="ECO:0000256" key="2">
    <source>
        <dbReference type="SAM" id="MobiDB-lite"/>
    </source>
</evidence>
<proteinExistence type="predicted"/>
<accession>A0A6J4NTM5</accession>
<name>A0A6J4NTM5_9ACTN</name>
<feature type="compositionally biased region" description="Basic and acidic residues" evidence="2">
    <location>
        <begin position="134"/>
        <end position="155"/>
    </location>
</feature>
<evidence type="ECO:0000256" key="1">
    <source>
        <dbReference type="SAM" id="Coils"/>
    </source>
</evidence>
<dbReference type="EMBL" id="CADCUW010000112">
    <property type="protein sequence ID" value="CAA9394921.1"/>
    <property type="molecule type" value="Genomic_DNA"/>
</dbReference>
<evidence type="ECO:0000313" key="3">
    <source>
        <dbReference type="EMBL" id="CAA9394921.1"/>
    </source>
</evidence>
<feature type="region of interest" description="Disordered" evidence="2">
    <location>
        <begin position="126"/>
        <end position="164"/>
    </location>
</feature>
<organism evidence="3">
    <name type="scientific">uncultured Rubrobacteraceae bacterium</name>
    <dbReference type="NCBI Taxonomy" id="349277"/>
    <lineage>
        <taxon>Bacteria</taxon>
        <taxon>Bacillati</taxon>
        <taxon>Actinomycetota</taxon>
        <taxon>Rubrobacteria</taxon>
        <taxon>Rubrobacterales</taxon>
        <taxon>Rubrobacteraceae</taxon>
        <taxon>environmental samples</taxon>
    </lineage>
</organism>
<reference evidence="3" key="1">
    <citation type="submission" date="2020-02" db="EMBL/GenBank/DDBJ databases">
        <authorList>
            <person name="Meier V. D."/>
        </authorList>
    </citation>
    <scope>NUCLEOTIDE SEQUENCE</scope>
    <source>
        <strain evidence="3">AVDCRST_MAG01</strain>
    </source>
</reference>